<name>A0AAW5KA22_9BACT</name>
<keyword evidence="6" id="KW-0479">Metal-binding</keyword>
<dbReference type="InterPro" id="IPR013785">
    <property type="entry name" value="Aldolase_TIM"/>
</dbReference>
<evidence type="ECO:0000256" key="4">
    <source>
        <dbReference type="ARBA" id="ARBA00022630"/>
    </source>
</evidence>
<evidence type="ECO:0000313" key="13">
    <source>
        <dbReference type="Proteomes" id="UP001205919"/>
    </source>
</evidence>
<dbReference type="Gene3D" id="3.20.20.70">
    <property type="entry name" value="Aldolase class I"/>
    <property type="match status" value="1"/>
</dbReference>
<dbReference type="InterPro" id="IPR051793">
    <property type="entry name" value="NADH:flavin_oxidoreductase"/>
</dbReference>
<evidence type="ECO:0000256" key="2">
    <source>
        <dbReference type="ARBA" id="ARBA00001966"/>
    </source>
</evidence>
<evidence type="ECO:0000256" key="9">
    <source>
        <dbReference type="ARBA" id="ARBA00023014"/>
    </source>
</evidence>
<evidence type="ECO:0000256" key="7">
    <source>
        <dbReference type="ARBA" id="ARBA00023002"/>
    </source>
</evidence>
<dbReference type="RefSeq" id="WP_008709203.1">
    <property type="nucleotide sequence ID" value="NZ_CABKQM010000003.1"/>
</dbReference>
<dbReference type="GO" id="GO:0016491">
    <property type="term" value="F:oxidoreductase activity"/>
    <property type="evidence" value="ECO:0007669"/>
    <property type="project" value="UniProtKB-KW"/>
</dbReference>
<proteinExistence type="inferred from homology"/>
<dbReference type="CDD" id="cd02803">
    <property type="entry name" value="OYE_like_FMN_family"/>
    <property type="match status" value="1"/>
</dbReference>
<dbReference type="Pfam" id="PF07992">
    <property type="entry name" value="Pyr_redox_2"/>
    <property type="match status" value="1"/>
</dbReference>
<dbReference type="GO" id="GO:0051536">
    <property type="term" value="F:iron-sulfur cluster binding"/>
    <property type="evidence" value="ECO:0007669"/>
    <property type="project" value="UniProtKB-KW"/>
</dbReference>
<evidence type="ECO:0000313" key="12">
    <source>
        <dbReference type="EMBL" id="MCQ4814874.1"/>
    </source>
</evidence>
<keyword evidence="9" id="KW-0411">Iron-sulfur</keyword>
<organism evidence="12 13">
    <name type="scientific">Cloacibacillus evryensis</name>
    <dbReference type="NCBI Taxonomy" id="508460"/>
    <lineage>
        <taxon>Bacteria</taxon>
        <taxon>Thermotogati</taxon>
        <taxon>Synergistota</taxon>
        <taxon>Synergistia</taxon>
        <taxon>Synergistales</taxon>
        <taxon>Synergistaceae</taxon>
        <taxon>Cloacibacillus</taxon>
    </lineage>
</organism>
<keyword evidence="5" id="KW-0288">FMN</keyword>
<feature type="domain" description="FAD/NAD(P)-binding" evidence="11">
    <location>
        <begin position="382"/>
        <end position="608"/>
    </location>
</feature>
<dbReference type="Gene3D" id="3.40.50.720">
    <property type="entry name" value="NAD(P)-binding Rossmann-like Domain"/>
    <property type="match status" value="1"/>
</dbReference>
<evidence type="ECO:0000256" key="1">
    <source>
        <dbReference type="ARBA" id="ARBA00001917"/>
    </source>
</evidence>
<dbReference type="SUPFAM" id="SSF51905">
    <property type="entry name" value="FAD/NAD(P)-binding domain"/>
    <property type="match status" value="1"/>
</dbReference>
<dbReference type="PRINTS" id="PR00469">
    <property type="entry name" value="PNDRDTASEII"/>
</dbReference>
<evidence type="ECO:0000256" key="3">
    <source>
        <dbReference type="ARBA" id="ARBA00011048"/>
    </source>
</evidence>
<comment type="cofactor">
    <cofactor evidence="1">
        <name>FMN</name>
        <dbReference type="ChEBI" id="CHEBI:58210"/>
    </cofactor>
</comment>
<gene>
    <name evidence="12" type="ORF">NE630_10575</name>
</gene>
<dbReference type="SUPFAM" id="SSF51395">
    <property type="entry name" value="FMN-linked oxidoreductases"/>
    <property type="match status" value="1"/>
</dbReference>
<dbReference type="EMBL" id="JANFYT010000022">
    <property type="protein sequence ID" value="MCQ4814874.1"/>
    <property type="molecule type" value="Genomic_DNA"/>
</dbReference>
<accession>A0AAW5KA22</accession>
<comment type="cofactor">
    <cofactor evidence="2">
        <name>[4Fe-4S] cluster</name>
        <dbReference type="ChEBI" id="CHEBI:49883"/>
    </cofactor>
</comment>
<keyword evidence="7" id="KW-0560">Oxidoreductase</keyword>
<comment type="caution">
    <text evidence="12">The sequence shown here is derived from an EMBL/GenBank/DDBJ whole genome shotgun (WGS) entry which is preliminary data.</text>
</comment>
<sequence length="643" mass="70078">MNFKYIFTPYKIGSVEIPNRFVVPAMVTNFCNEDGTATEEYIAYHEAKAKGGWGLIITEDYAVCKAGKGYKRVAGLWDDEQIESHSELPARIHQHGSKIFAQIYHCGRQTTLSSNGGEKIVAPSRLQCPKTGSIPNELTVDEIKIIEKQFGDSVERAKKCGFDGIEIHAGHGYLISQFLSPYSNKRIDQYGGSLINRSHFLKEIVEEVRSRVGKDFPIIVRTSAKEFMPGGIDISDTRAICMLLEQWGVNGLHISVGTYGDNTNVPSMFTSHGWICDYAEEIKKVVSLPIITVGRINDPVIAEGILKAGKSDFVAMGRSSIADPEMPIKAKAGDLESIRYCIACMQGCTGFLHMDQPIRCMVNPLIGGTSYASPQKTKTIKKVTIVGGGPAGIGAALGAAQKGHEVTLLEKENHLGGNFRLAGVPLAKGEFESYLSWANAEFSRLGVNIILSKRVDDVILKAFNSDITILAIGGVPVVPSIKNIDDKKVVLAEDVLKGEIETAKDVVIIGGGLVGIELAIFLGFYRKEITIVEMLPDIAHEATSAIREQTEKYFEKYHIRVMCNTKVVAVEKDGVFVEDICHNKANSKIMCGTVCLAAGYKKNTLLYNSLNGIYQNVLLVGDAESPSNALSAIKNGYEIGVSL</sequence>
<dbReference type="AlphaFoldDB" id="A0AAW5KA22"/>
<dbReference type="Proteomes" id="UP001205919">
    <property type="component" value="Unassembled WGS sequence"/>
</dbReference>
<evidence type="ECO:0000256" key="6">
    <source>
        <dbReference type="ARBA" id="ARBA00022723"/>
    </source>
</evidence>
<dbReference type="PANTHER" id="PTHR42917">
    <property type="entry name" value="2,4-DIENOYL-COA REDUCTASE"/>
    <property type="match status" value="1"/>
</dbReference>
<dbReference type="InterPro" id="IPR036188">
    <property type="entry name" value="FAD/NAD-bd_sf"/>
</dbReference>
<reference evidence="12 13" key="1">
    <citation type="submission" date="2022-06" db="EMBL/GenBank/DDBJ databases">
        <title>Isolation of gut microbiota from human fecal samples.</title>
        <authorList>
            <person name="Pamer E.G."/>
            <person name="Barat B."/>
            <person name="Waligurski E."/>
            <person name="Medina S."/>
            <person name="Paddock L."/>
            <person name="Mostad J."/>
        </authorList>
    </citation>
    <scope>NUCLEOTIDE SEQUENCE [LARGE SCALE GENOMIC DNA]</scope>
    <source>
        <strain evidence="12 13">DFI.9.90</strain>
    </source>
</reference>
<dbReference type="PANTHER" id="PTHR42917:SF2">
    <property type="entry name" value="2,4-DIENOYL-COA REDUCTASE [(2E)-ENOYL-COA-PRODUCING]"/>
    <property type="match status" value="1"/>
</dbReference>
<keyword evidence="4" id="KW-0285">Flavoprotein</keyword>
<dbReference type="Gene3D" id="3.50.50.60">
    <property type="entry name" value="FAD/NAD(P)-binding domain"/>
    <property type="match status" value="1"/>
</dbReference>
<dbReference type="InterPro" id="IPR001155">
    <property type="entry name" value="OxRdtase_FMN_N"/>
</dbReference>
<evidence type="ECO:0000256" key="5">
    <source>
        <dbReference type="ARBA" id="ARBA00022643"/>
    </source>
</evidence>
<dbReference type="GO" id="GO:0010181">
    <property type="term" value="F:FMN binding"/>
    <property type="evidence" value="ECO:0007669"/>
    <property type="project" value="InterPro"/>
</dbReference>
<keyword evidence="8" id="KW-0408">Iron</keyword>
<protein>
    <submittedName>
        <fullName evidence="12">NAD(P)/FAD-dependent oxidoreductase</fullName>
    </submittedName>
</protein>
<evidence type="ECO:0000259" key="11">
    <source>
        <dbReference type="Pfam" id="PF07992"/>
    </source>
</evidence>
<dbReference type="PRINTS" id="PR00368">
    <property type="entry name" value="FADPNR"/>
</dbReference>
<evidence type="ECO:0000259" key="10">
    <source>
        <dbReference type="Pfam" id="PF00724"/>
    </source>
</evidence>
<dbReference type="GO" id="GO:0046872">
    <property type="term" value="F:metal ion binding"/>
    <property type="evidence" value="ECO:0007669"/>
    <property type="project" value="UniProtKB-KW"/>
</dbReference>
<evidence type="ECO:0000256" key="8">
    <source>
        <dbReference type="ARBA" id="ARBA00023004"/>
    </source>
</evidence>
<feature type="domain" description="NADH:flavin oxidoreductase/NADH oxidase N-terminal" evidence="10">
    <location>
        <begin position="6"/>
        <end position="333"/>
    </location>
</feature>
<comment type="similarity">
    <text evidence="3">In the N-terminal section; belongs to the NADH:flavin oxidoreductase/NADH oxidase family.</text>
</comment>
<keyword evidence="13" id="KW-1185">Reference proteome</keyword>
<dbReference type="InterPro" id="IPR023753">
    <property type="entry name" value="FAD/NAD-binding_dom"/>
</dbReference>
<dbReference type="Pfam" id="PF00724">
    <property type="entry name" value="Oxidored_FMN"/>
    <property type="match status" value="1"/>
</dbReference>